<evidence type="ECO:0000256" key="1">
    <source>
        <dbReference type="ARBA" id="ARBA00006328"/>
    </source>
</evidence>
<dbReference type="InterPro" id="IPR008030">
    <property type="entry name" value="NmrA-like"/>
</dbReference>
<evidence type="ECO:0000313" key="4">
    <source>
        <dbReference type="EMBL" id="TNM65917.1"/>
    </source>
</evidence>
<proteinExistence type="inferred from homology"/>
<evidence type="ECO:0000313" key="5">
    <source>
        <dbReference type="Proteomes" id="UP000311605"/>
    </source>
</evidence>
<feature type="domain" description="NmrA-like" evidence="3">
    <location>
        <begin position="6"/>
        <end position="239"/>
    </location>
</feature>
<gene>
    <name evidence="4" type="ORF">FHP24_06730</name>
</gene>
<dbReference type="EMBL" id="VDMN01000001">
    <property type="protein sequence ID" value="TNM65917.1"/>
    <property type="molecule type" value="Genomic_DNA"/>
</dbReference>
<organism evidence="4 5">
    <name type="scientific">Aliirhizobium smilacinae</name>
    <dbReference type="NCBI Taxonomy" id="1395944"/>
    <lineage>
        <taxon>Bacteria</taxon>
        <taxon>Pseudomonadati</taxon>
        <taxon>Pseudomonadota</taxon>
        <taxon>Alphaproteobacteria</taxon>
        <taxon>Hyphomicrobiales</taxon>
        <taxon>Rhizobiaceae</taxon>
        <taxon>Aliirhizobium</taxon>
    </lineage>
</organism>
<dbReference type="PANTHER" id="PTHR42748">
    <property type="entry name" value="NITROGEN METABOLITE REPRESSION PROTEIN NMRA FAMILY MEMBER"/>
    <property type="match status" value="1"/>
</dbReference>
<dbReference type="Gene3D" id="3.90.25.10">
    <property type="entry name" value="UDP-galactose 4-epimerase, domain 1"/>
    <property type="match status" value="1"/>
</dbReference>
<reference evidence="4 5" key="1">
    <citation type="submission" date="2019-06" db="EMBL/GenBank/DDBJ databases">
        <title>The draft genome of Rhizobium smilacinae PTYR-5.</title>
        <authorList>
            <person name="Liu L."/>
            <person name="Li L."/>
            <person name="Zhang X."/>
        </authorList>
    </citation>
    <scope>NUCLEOTIDE SEQUENCE [LARGE SCALE GENOMIC DNA]</scope>
    <source>
        <strain evidence="4 5">PTYR-5</strain>
    </source>
</reference>
<accession>A0A5C4XRN5</accession>
<dbReference type="Gene3D" id="3.40.50.720">
    <property type="entry name" value="NAD(P)-binding Rossmann-like Domain"/>
    <property type="match status" value="1"/>
</dbReference>
<name>A0A5C4XRN5_9HYPH</name>
<dbReference type="AlphaFoldDB" id="A0A5C4XRN5"/>
<dbReference type="SUPFAM" id="SSF51735">
    <property type="entry name" value="NAD(P)-binding Rossmann-fold domains"/>
    <property type="match status" value="1"/>
</dbReference>
<dbReference type="InterPro" id="IPR051164">
    <property type="entry name" value="NmrA-like_oxidored"/>
</dbReference>
<keyword evidence="5" id="KW-1185">Reference proteome</keyword>
<dbReference type="InterPro" id="IPR036291">
    <property type="entry name" value="NAD(P)-bd_dom_sf"/>
</dbReference>
<keyword evidence="2" id="KW-0521">NADP</keyword>
<comment type="caution">
    <text evidence="4">The sequence shown here is derived from an EMBL/GenBank/DDBJ whole genome shotgun (WGS) entry which is preliminary data.</text>
</comment>
<evidence type="ECO:0000256" key="2">
    <source>
        <dbReference type="ARBA" id="ARBA00022857"/>
    </source>
</evidence>
<dbReference type="Pfam" id="PF05368">
    <property type="entry name" value="NmrA"/>
    <property type="match status" value="1"/>
</dbReference>
<dbReference type="PANTHER" id="PTHR42748:SF7">
    <property type="entry name" value="NMRA LIKE REDOX SENSOR 1-RELATED"/>
    <property type="match status" value="1"/>
</dbReference>
<dbReference type="RefSeq" id="WP_139674637.1">
    <property type="nucleotide sequence ID" value="NZ_VDMN01000001.1"/>
</dbReference>
<dbReference type="CDD" id="cd05251">
    <property type="entry name" value="NmrA_like_SDR_a"/>
    <property type="match status" value="1"/>
</dbReference>
<sequence>MKEYKLTILVFGATGRQGGAVVRALTKAGWPVRALVRDCAAAKSAALREAGVELVEGSFDDIDAIRSAMNNTHGVFSVLPGNLAEAEEIRIGCAIADLAAERGVAHLVYSSGASSGDTPTGVARFDAKPRIEAHIRGLPVTATIIRPMIFMDMLVNSTFGLSEGRYTFFLRPEQSMQIVAVDDIGKSVAAIFSDRMRFGGKTVKLASDTVTGRELGIIFSEAAGHPIVYSRFAEEVLAANNDLAQLAALLDDGPLADHVDLDLMRDINPEIVSFRSWLKDAGRQAFDTAIGKDRDTLQV</sequence>
<evidence type="ECO:0000259" key="3">
    <source>
        <dbReference type="Pfam" id="PF05368"/>
    </source>
</evidence>
<comment type="similarity">
    <text evidence="1">Belongs to the NmrA-type oxidoreductase family.</text>
</comment>
<dbReference type="Proteomes" id="UP000311605">
    <property type="component" value="Unassembled WGS sequence"/>
</dbReference>
<protein>
    <submittedName>
        <fullName evidence="4">NmrA/HSCARG family protein</fullName>
    </submittedName>
</protein>
<dbReference type="OrthoDB" id="9794300at2"/>